<dbReference type="EMBL" id="JH993854">
    <property type="protein sequence ID" value="ELQ76351.1"/>
    <property type="molecule type" value="Genomic_DNA"/>
</dbReference>
<gene>
    <name evidence="2" type="ORF">THOM_0663</name>
</gene>
<dbReference type="HOGENOM" id="CLU_1518911_0_0_1"/>
<dbReference type="AlphaFoldDB" id="L7JZ78"/>
<sequence>MIMIIWILICMTRETILSSNTRTITDDACKNANIAIQALTFSAKCLDKAIDDHEDDDDMAPLTEKQRQNVLNQIREKETNLDNLLSTMDCTPFSNIEVRTQLATILTRDIKYILKMFCRFFSNEEDNHEVECVQNNEIQKSELGKKLDDVLRKQIKDFKLSLTCIKQVFSNDEFGEM</sequence>
<dbReference type="InParanoid" id="L7JZ78"/>
<organism evidence="2 3">
    <name type="scientific">Trachipleistophora hominis</name>
    <name type="common">Microsporidian parasite</name>
    <dbReference type="NCBI Taxonomy" id="72359"/>
    <lineage>
        <taxon>Eukaryota</taxon>
        <taxon>Fungi</taxon>
        <taxon>Fungi incertae sedis</taxon>
        <taxon>Microsporidia</taxon>
        <taxon>Pleistophoridae</taxon>
        <taxon>Trachipleistophora</taxon>
    </lineage>
</organism>
<feature type="signal peptide" evidence="1">
    <location>
        <begin position="1"/>
        <end position="18"/>
    </location>
</feature>
<proteinExistence type="predicted"/>
<feature type="chain" id="PRO_5003979006" evidence="1">
    <location>
        <begin position="19"/>
        <end position="177"/>
    </location>
</feature>
<evidence type="ECO:0000313" key="3">
    <source>
        <dbReference type="Proteomes" id="UP000011185"/>
    </source>
</evidence>
<keyword evidence="1" id="KW-0732">Signal</keyword>
<reference evidence="2 3" key="1">
    <citation type="journal article" date="2012" name="PLoS Pathog.">
        <title>The genome of the obligate intracellular parasite Trachipleistophora hominis: new insights into microsporidian genome dynamics and reductive evolution.</title>
        <authorList>
            <person name="Heinz E."/>
            <person name="Williams T.A."/>
            <person name="Nakjang S."/>
            <person name="Noel C.J."/>
            <person name="Swan D.C."/>
            <person name="Goldberg A.V."/>
            <person name="Harris S.R."/>
            <person name="Weinmaier T."/>
            <person name="Markert S."/>
            <person name="Becher D."/>
            <person name="Bernhardt J."/>
            <person name="Dagan T."/>
            <person name="Hacker C."/>
            <person name="Lucocq J.M."/>
            <person name="Schweder T."/>
            <person name="Rattei T."/>
            <person name="Hall N."/>
            <person name="Hirt R.P."/>
            <person name="Embley T.M."/>
        </authorList>
    </citation>
    <scope>NUCLEOTIDE SEQUENCE [LARGE SCALE GENOMIC DNA]</scope>
</reference>
<accession>L7JZ78</accession>
<dbReference type="VEuPathDB" id="MicrosporidiaDB:THOM_0663"/>
<evidence type="ECO:0000313" key="2">
    <source>
        <dbReference type="EMBL" id="ELQ76351.1"/>
    </source>
</evidence>
<protein>
    <submittedName>
        <fullName evidence="2">Uncharacterized protein</fullName>
    </submittedName>
</protein>
<name>L7JZ78_TRAHO</name>
<keyword evidence="3" id="KW-1185">Reference proteome</keyword>
<evidence type="ECO:0000256" key="1">
    <source>
        <dbReference type="SAM" id="SignalP"/>
    </source>
</evidence>
<dbReference type="Proteomes" id="UP000011185">
    <property type="component" value="Unassembled WGS sequence"/>
</dbReference>